<keyword evidence="1" id="KW-0812">Transmembrane</keyword>
<evidence type="ECO:0000256" key="1">
    <source>
        <dbReference type="SAM" id="Phobius"/>
    </source>
</evidence>
<name>A0ABU5NW40_9GAMM</name>
<dbReference type="EMBL" id="JAYDCJ010000003">
    <property type="protein sequence ID" value="MEA1080028.1"/>
    <property type="molecule type" value="Genomic_DNA"/>
</dbReference>
<feature type="transmembrane region" description="Helical" evidence="1">
    <location>
        <begin position="256"/>
        <end position="280"/>
    </location>
</feature>
<keyword evidence="2" id="KW-0732">Signal</keyword>
<dbReference type="Proteomes" id="UP001305746">
    <property type="component" value="Unassembled WGS sequence"/>
</dbReference>
<proteinExistence type="predicted"/>
<feature type="transmembrane region" description="Helical" evidence="1">
    <location>
        <begin position="352"/>
        <end position="370"/>
    </location>
</feature>
<keyword evidence="1" id="KW-1133">Transmembrane helix</keyword>
<keyword evidence="1" id="KW-0472">Membrane</keyword>
<feature type="transmembrane region" description="Helical" evidence="1">
    <location>
        <begin position="227"/>
        <end position="250"/>
    </location>
</feature>
<dbReference type="RefSeq" id="WP_322854543.1">
    <property type="nucleotide sequence ID" value="NZ_JAYDCJ010000003.1"/>
</dbReference>
<evidence type="ECO:0000256" key="2">
    <source>
        <dbReference type="SAM" id="SignalP"/>
    </source>
</evidence>
<accession>A0ABU5NW40</accession>
<dbReference type="InterPro" id="IPR018247">
    <property type="entry name" value="EF_Hand_1_Ca_BS"/>
</dbReference>
<dbReference type="InterPro" id="IPR032809">
    <property type="entry name" value="Put_HupE_UreJ"/>
</dbReference>
<evidence type="ECO:0000313" key="3">
    <source>
        <dbReference type="EMBL" id="MEA1080028.1"/>
    </source>
</evidence>
<organism evidence="3 4">
    <name type="scientific">Marinobacter qingdaonensis</name>
    <dbReference type="NCBI Taxonomy" id="3108486"/>
    <lineage>
        <taxon>Bacteria</taxon>
        <taxon>Pseudomonadati</taxon>
        <taxon>Pseudomonadota</taxon>
        <taxon>Gammaproteobacteria</taxon>
        <taxon>Pseudomonadales</taxon>
        <taxon>Marinobacteraceae</taxon>
        <taxon>Marinobacter</taxon>
    </lineage>
</organism>
<feature type="signal peptide" evidence="2">
    <location>
        <begin position="1"/>
        <end position="24"/>
    </location>
</feature>
<gene>
    <name evidence="3" type="ORF">U5822_05075</name>
</gene>
<evidence type="ECO:0000313" key="4">
    <source>
        <dbReference type="Proteomes" id="UP001305746"/>
    </source>
</evidence>
<reference evidence="3 4" key="1">
    <citation type="submission" date="2023-12" db="EMBL/GenBank/DDBJ databases">
        <title>Marinobacter qingdaonensis sp. nov., isolated from the intertidal sediment of Qingdao, PR China.</title>
        <authorList>
            <person name="Li Y."/>
        </authorList>
    </citation>
    <scope>NUCLEOTIDE SEQUENCE [LARGE SCALE GENOMIC DNA]</scope>
    <source>
        <strain evidence="3 4">ASW11-75</strain>
    </source>
</reference>
<protein>
    <submittedName>
        <fullName evidence="3">HupE/UreJ family protein</fullName>
    </submittedName>
</protein>
<sequence>MTESRRSNFLTLALLMLLASPALAHKASDSFLYLDTNSDRVRIDVALRDLALLLPIDTNKDRQVTGGELRQHRYAIEQIIKDRVVFSSGAQTCELTALDWGVGKHSDGAYAAAQYQIVCPDGASPDRLDYTLLFDRDSLHRGLVQVSSDSSTRLAVMAPDKRRLDLSPAAETGAWQTFSTFVTEGVVHLLIGLDHILFLLVLMLPATLRQPERTDRGTRWLPARQQLWELAGIVTAFTLAHSITLSLAALKLVSLPIAWVETVIAASIAVAAVNVVWPILGRHTWRLAFGFGLVHGFGFASVLSDLTVDTSSLAIALGGFNVGVELGQLTLIALGFPLLAIWARATPLYQKAVVPALLVAVMGISLVWVWQRIPAV</sequence>
<dbReference type="PROSITE" id="PS00018">
    <property type="entry name" value="EF_HAND_1"/>
    <property type="match status" value="1"/>
</dbReference>
<keyword evidence="4" id="KW-1185">Reference proteome</keyword>
<feature type="chain" id="PRO_5045767072" evidence="2">
    <location>
        <begin position="25"/>
        <end position="376"/>
    </location>
</feature>
<dbReference type="Pfam" id="PF13795">
    <property type="entry name" value="HupE_UreJ_2"/>
    <property type="match status" value="1"/>
</dbReference>
<comment type="caution">
    <text evidence="3">The sequence shown here is derived from an EMBL/GenBank/DDBJ whole genome shotgun (WGS) entry which is preliminary data.</text>
</comment>
<feature type="transmembrane region" description="Helical" evidence="1">
    <location>
        <begin position="287"/>
        <end position="306"/>
    </location>
</feature>
<feature type="transmembrane region" description="Helical" evidence="1">
    <location>
        <begin position="186"/>
        <end position="206"/>
    </location>
</feature>